<dbReference type="AlphaFoldDB" id="A0A1R0GUU0"/>
<organism evidence="2 3">
    <name type="scientific">Smittium mucronatum</name>
    <dbReference type="NCBI Taxonomy" id="133383"/>
    <lineage>
        <taxon>Eukaryota</taxon>
        <taxon>Fungi</taxon>
        <taxon>Fungi incertae sedis</taxon>
        <taxon>Zoopagomycota</taxon>
        <taxon>Kickxellomycotina</taxon>
        <taxon>Harpellomycetes</taxon>
        <taxon>Harpellales</taxon>
        <taxon>Legeriomycetaceae</taxon>
        <taxon>Smittium</taxon>
    </lineage>
</organism>
<keyword evidence="3" id="KW-1185">Reference proteome</keyword>
<dbReference type="PROSITE" id="PS50244">
    <property type="entry name" value="S5A_REDUCTASE"/>
    <property type="match status" value="1"/>
</dbReference>
<feature type="transmembrane region" description="Helical" evidence="1">
    <location>
        <begin position="41"/>
        <end position="61"/>
    </location>
</feature>
<feature type="transmembrane region" description="Helical" evidence="1">
    <location>
        <begin position="260"/>
        <end position="278"/>
    </location>
</feature>
<proteinExistence type="predicted"/>
<evidence type="ECO:0000313" key="2">
    <source>
        <dbReference type="EMBL" id="OLY80641.1"/>
    </source>
</evidence>
<sequence length="341" mass="39780">MTYTSVFSEYQSFLSELSSKNIESNYGLGYLSYALNSSDPFIFNSAVCFMIIVFTYVMSLIPFGKNWTRSSSYVDKFWAVAPSFFAAVYVVYLNSSTNDLFGSRTFYVSLLIIVWGARLTFHLYRRGFYALDYEDYRYTHLRTKINNPIIWELLNLFFISIFQVILNVSLTFPVNLLYASDKTSPSALTVLDFLFFIYLSIVVIAEAVSDQQQWDYQTEKHLYLKKKKSSSSSQPIKIEPKYEVGFNHTGLFRYSRHPNFFCDQLFWLSVAIYSIVIGKWSLPSASYDYIIGSLVMIYIFVRSTNLTERLSASKYPKYAEYQKKTSKVIPWFSEKVSYKFD</sequence>
<dbReference type="OrthoDB" id="201504at2759"/>
<feature type="transmembrane region" description="Helical" evidence="1">
    <location>
        <begin position="105"/>
        <end position="124"/>
    </location>
</feature>
<dbReference type="EMBL" id="LSSL01003295">
    <property type="protein sequence ID" value="OLY80641.1"/>
    <property type="molecule type" value="Genomic_DNA"/>
</dbReference>
<keyword evidence="1" id="KW-1133">Transmembrane helix</keyword>
<dbReference type="PANTHER" id="PTHR32251">
    <property type="entry name" value="3-OXO-5-ALPHA-STEROID 4-DEHYDROGENASE"/>
    <property type="match status" value="1"/>
</dbReference>
<dbReference type="Pfam" id="PF06966">
    <property type="entry name" value="DUF1295"/>
    <property type="match status" value="1"/>
</dbReference>
<dbReference type="Gene3D" id="1.20.120.1630">
    <property type="match status" value="1"/>
</dbReference>
<feature type="transmembrane region" description="Helical" evidence="1">
    <location>
        <begin position="186"/>
        <end position="208"/>
    </location>
</feature>
<feature type="transmembrane region" description="Helical" evidence="1">
    <location>
        <begin position="284"/>
        <end position="301"/>
    </location>
</feature>
<dbReference type="PANTHER" id="PTHR32251:SF23">
    <property type="entry name" value="3-OXO-5-ALPHA-STEROID 4-DEHYDROGENASE (DUF1295)"/>
    <property type="match status" value="1"/>
</dbReference>
<dbReference type="GO" id="GO:0016020">
    <property type="term" value="C:membrane"/>
    <property type="evidence" value="ECO:0007669"/>
    <property type="project" value="TreeGrafter"/>
</dbReference>
<keyword evidence="1" id="KW-0472">Membrane</keyword>
<gene>
    <name evidence="2" type="ORF">AYI68_g5260</name>
</gene>
<protein>
    <submittedName>
        <fullName evidence="2">Uncharacterized protein</fullName>
    </submittedName>
</protein>
<dbReference type="InterPro" id="IPR010721">
    <property type="entry name" value="UstE-like"/>
</dbReference>
<feature type="transmembrane region" description="Helical" evidence="1">
    <location>
        <begin position="145"/>
        <end position="166"/>
    </location>
</feature>
<dbReference type="Proteomes" id="UP000187455">
    <property type="component" value="Unassembled WGS sequence"/>
</dbReference>
<evidence type="ECO:0000313" key="3">
    <source>
        <dbReference type="Proteomes" id="UP000187455"/>
    </source>
</evidence>
<name>A0A1R0GUU0_9FUNG</name>
<feature type="transmembrane region" description="Helical" evidence="1">
    <location>
        <begin position="73"/>
        <end position="93"/>
    </location>
</feature>
<comment type="caution">
    <text evidence="2">The sequence shown here is derived from an EMBL/GenBank/DDBJ whole genome shotgun (WGS) entry which is preliminary data.</text>
</comment>
<keyword evidence="1" id="KW-0812">Transmembrane</keyword>
<evidence type="ECO:0000256" key="1">
    <source>
        <dbReference type="SAM" id="Phobius"/>
    </source>
</evidence>
<accession>A0A1R0GUU0</accession>
<reference evidence="2 3" key="1">
    <citation type="journal article" date="2016" name="Mol. Biol. Evol.">
        <title>Genome-Wide Survey of Gut Fungi (Harpellales) Reveals the First Horizontally Transferred Ubiquitin Gene from a Mosquito Host.</title>
        <authorList>
            <person name="Wang Y."/>
            <person name="White M.M."/>
            <person name="Kvist S."/>
            <person name="Moncalvo J.M."/>
        </authorList>
    </citation>
    <scope>NUCLEOTIDE SEQUENCE [LARGE SCALE GENOMIC DNA]</scope>
    <source>
        <strain evidence="2 3">ALG-7-W6</strain>
    </source>
</reference>